<accession>M4B2W8</accession>
<dbReference type="HOGENOM" id="CLU_1771639_0_0_1"/>
<dbReference type="EMBL" id="JH598094">
    <property type="status" value="NOT_ANNOTATED_CDS"/>
    <property type="molecule type" value="Genomic_DNA"/>
</dbReference>
<dbReference type="EnsemblProtists" id="HpaT800616">
    <property type="protein sequence ID" value="HpaP800616"/>
    <property type="gene ID" value="HpaG800616"/>
</dbReference>
<evidence type="ECO:0000313" key="2">
    <source>
        <dbReference type="Proteomes" id="UP000011713"/>
    </source>
</evidence>
<keyword evidence="2" id="KW-1185">Reference proteome</keyword>
<protein>
    <recommendedName>
        <fullName evidence="3">Pseudouridine synthase RsuA/RluA-like domain-containing protein</fullName>
    </recommendedName>
</protein>
<proteinExistence type="predicted"/>
<dbReference type="VEuPathDB" id="FungiDB:HpaG800616"/>
<evidence type="ECO:0008006" key="3">
    <source>
        <dbReference type="Google" id="ProtNLM"/>
    </source>
</evidence>
<dbReference type="AlphaFoldDB" id="M4B2W8"/>
<reference evidence="1" key="2">
    <citation type="submission" date="2015-06" db="UniProtKB">
        <authorList>
            <consortium name="EnsemblProtists"/>
        </authorList>
    </citation>
    <scope>IDENTIFICATION</scope>
    <source>
        <strain evidence="1">Emoy2</strain>
    </source>
</reference>
<reference evidence="2" key="1">
    <citation type="journal article" date="2010" name="Science">
        <title>Signatures of adaptation to obligate biotrophy in the Hyaloperonospora arabidopsidis genome.</title>
        <authorList>
            <person name="Baxter L."/>
            <person name="Tripathy S."/>
            <person name="Ishaque N."/>
            <person name="Boot N."/>
            <person name="Cabral A."/>
            <person name="Kemen E."/>
            <person name="Thines M."/>
            <person name="Ah-Fong A."/>
            <person name="Anderson R."/>
            <person name="Badejoko W."/>
            <person name="Bittner-Eddy P."/>
            <person name="Boore J.L."/>
            <person name="Chibucos M.C."/>
            <person name="Coates M."/>
            <person name="Dehal P."/>
            <person name="Delehaunty K."/>
            <person name="Dong S."/>
            <person name="Downton P."/>
            <person name="Dumas B."/>
            <person name="Fabro G."/>
            <person name="Fronick C."/>
            <person name="Fuerstenberg S.I."/>
            <person name="Fulton L."/>
            <person name="Gaulin E."/>
            <person name="Govers F."/>
            <person name="Hughes L."/>
            <person name="Humphray S."/>
            <person name="Jiang R.H."/>
            <person name="Judelson H."/>
            <person name="Kamoun S."/>
            <person name="Kyung K."/>
            <person name="Meijer H."/>
            <person name="Minx P."/>
            <person name="Morris P."/>
            <person name="Nelson J."/>
            <person name="Phuntumart V."/>
            <person name="Qutob D."/>
            <person name="Rehmany A."/>
            <person name="Rougon-Cardoso A."/>
            <person name="Ryden P."/>
            <person name="Torto-Alalibo T."/>
            <person name="Studholme D."/>
            <person name="Wang Y."/>
            <person name="Win J."/>
            <person name="Wood J."/>
            <person name="Clifton S.W."/>
            <person name="Rogers J."/>
            <person name="Van den Ackerveken G."/>
            <person name="Jones J.D."/>
            <person name="McDowell J.M."/>
            <person name="Beynon J."/>
            <person name="Tyler B.M."/>
        </authorList>
    </citation>
    <scope>NUCLEOTIDE SEQUENCE [LARGE SCALE GENOMIC DNA]</scope>
    <source>
        <strain evidence="2">Emoy2</strain>
    </source>
</reference>
<dbReference type="Proteomes" id="UP000011713">
    <property type="component" value="Unassembled WGS sequence"/>
</dbReference>
<sequence length="147" mass="16650">MVFSTSIHDSISICQSMSSCFYFYPLSTLSLSPCDYQKHRPLYWYVATGAPLDAIRRTFARTGSCKLHREGSVVSIDALLFQSKLLQSMKADAQTELRLEATRRNETLGTCGDVKRAKRLRQRVVHQDAHFVVLDKPQGLAVRAARR</sequence>
<evidence type="ECO:0000313" key="1">
    <source>
        <dbReference type="EnsemblProtists" id="HpaP800616"/>
    </source>
</evidence>
<dbReference type="InParanoid" id="M4B2W8"/>
<name>M4B2W8_HYAAE</name>
<organism evidence="1 2">
    <name type="scientific">Hyaloperonospora arabidopsidis (strain Emoy2)</name>
    <name type="common">Downy mildew agent</name>
    <name type="synonym">Peronospora arabidopsidis</name>
    <dbReference type="NCBI Taxonomy" id="559515"/>
    <lineage>
        <taxon>Eukaryota</taxon>
        <taxon>Sar</taxon>
        <taxon>Stramenopiles</taxon>
        <taxon>Oomycota</taxon>
        <taxon>Peronosporomycetes</taxon>
        <taxon>Peronosporales</taxon>
        <taxon>Peronosporaceae</taxon>
        <taxon>Hyaloperonospora</taxon>
    </lineage>
</organism>